<accession>A0A821YQ44</accession>
<comment type="caution">
    <text evidence="2">The sequence shown here is derived from an EMBL/GenBank/DDBJ whole genome shotgun (WGS) entry which is preliminary data.</text>
</comment>
<evidence type="ECO:0000313" key="2">
    <source>
        <dbReference type="EMBL" id="CAF4967424.1"/>
    </source>
</evidence>
<feature type="non-terminal residue" evidence="2">
    <location>
        <position position="1"/>
    </location>
</feature>
<proteinExistence type="predicted"/>
<feature type="non-terminal residue" evidence="2">
    <location>
        <position position="92"/>
    </location>
</feature>
<sequence length="92" mass="10476">PAQLHTPEINQSPPYQPRQIFTPPISSAYHLSHHQSPPKYASPSTELNKSPNKHYPSPNSYFNLTPNNAPIINKDNVNKESYTPPYGNKFYQ</sequence>
<dbReference type="AlphaFoldDB" id="A0A821YQ44"/>
<dbReference type="EMBL" id="CAJOBS010019917">
    <property type="protein sequence ID" value="CAF4967424.1"/>
    <property type="molecule type" value="Genomic_DNA"/>
</dbReference>
<gene>
    <name evidence="2" type="ORF">TOA249_LOCUS34443</name>
</gene>
<name>A0A821YQ44_9BILA</name>
<evidence type="ECO:0000313" key="3">
    <source>
        <dbReference type="Proteomes" id="UP000663838"/>
    </source>
</evidence>
<protein>
    <submittedName>
        <fullName evidence="2">Uncharacterized protein</fullName>
    </submittedName>
</protein>
<evidence type="ECO:0000256" key="1">
    <source>
        <dbReference type="SAM" id="MobiDB-lite"/>
    </source>
</evidence>
<feature type="region of interest" description="Disordered" evidence="1">
    <location>
        <begin position="73"/>
        <end position="92"/>
    </location>
</feature>
<organism evidence="2 3">
    <name type="scientific">Rotaria socialis</name>
    <dbReference type="NCBI Taxonomy" id="392032"/>
    <lineage>
        <taxon>Eukaryota</taxon>
        <taxon>Metazoa</taxon>
        <taxon>Spiralia</taxon>
        <taxon>Gnathifera</taxon>
        <taxon>Rotifera</taxon>
        <taxon>Eurotatoria</taxon>
        <taxon>Bdelloidea</taxon>
        <taxon>Philodinida</taxon>
        <taxon>Philodinidae</taxon>
        <taxon>Rotaria</taxon>
    </lineage>
</organism>
<reference evidence="2" key="1">
    <citation type="submission" date="2021-02" db="EMBL/GenBank/DDBJ databases">
        <authorList>
            <person name="Nowell W R."/>
        </authorList>
    </citation>
    <scope>NUCLEOTIDE SEQUENCE</scope>
</reference>
<dbReference type="Proteomes" id="UP000663838">
    <property type="component" value="Unassembled WGS sequence"/>
</dbReference>
<feature type="region of interest" description="Disordered" evidence="1">
    <location>
        <begin position="1"/>
        <end position="62"/>
    </location>
</feature>